<dbReference type="EMBL" id="PDLM01000014">
    <property type="protein sequence ID" value="RDW62004.1"/>
    <property type="molecule type" value="Genomic_DNA"/>
</dbReference>
<dbReference type="Gene3D" id="3.40.50.300">
    <property type="entry name" value="P-loop containing nucleotide triphosphate hydrolases"/>
    <property type="match status" value="2"/>
</dbReference>
<sequence>MTASTESNGTATASLPASATNDAANVSHPMAQPMEMDGEVKQEEKGKKANPEPFDILLLVGGVLSAIASGIPFPLMGILFGQLVDNLNSATCNTVPGAAYQAEVNDKVLKVVYIGIAYFALVYITTFCWSLGGERLAQRLRDRYFKSLLRQEALFFDQLPAGEVSSRLTGDISTIQQGTSEKVGIVLNSVSFFVTAYIVAFIKDAKLGGMLVSLAPALLFMSLVGGHYIQKYSSQVLDNVGAASSIALEALTNTTVVQAFSANARLEAKFALKLSDAKRDGIKKSVAIAIQSGLLYFIAYSGNALAYWQGSKTIANAVANPNAAGGTTVGTTYTVIFILLDGKSVLGLQTAPFLQVFGSAAAAFEKLEKDIESKPIIDGTSASGQVVPHVEGNVELRNVSFTYPSRPDKTVLDNISLVCPAGKHTAIVGLSGSGKSTIAGLITRLYDVNGGAVLLDGHDVKDLNVRSLRSSISLVQQEPSLLDRSILENIAQGLVNSAAHSHLNTILLGSTLEKVALAVREGQSLIQAAEVHGQDVVEIIQLVTHAANISDAVNFINRLKDGFGTLVGASGNLISGGQKQRISVARALVRDPRILILDEATASLDSASELRVQTAIEKAAAGRTLITIAHRLSTIKNTDNIIVMRDGRILEEGTHTNLLARDGAYADLVRLQNVNSRGVEDRVSTRSFVTDDSVEESKDKSETGRSLESAESLQDNSEKETDKKAPNSSVEDVELGPSRSMGSMLKAVGPIFRPYPLQLLTAFISAIVCGGSYSACAVIFGNTIGDLSPCNGESSIRSSGNFWGLMFFVLAIIEFFANLISWSTFGFVAEKVLHKVRILSFRSLLQQDLAWHQSDGRTPSVLLSFITKDGNALAGLTGSTVGTIVSILVNLVAAIILTHIIAWKIALVCLSVVPLMLGAGYMHLMTLSRFAERHESAFTKSIGITVEAVNSIKTVASLSLEEEVLGTYRRSLRGPIKEMLQRSAYANLWLSIAYGLPNFLYALAYWWGAKRIIAGDYSQTQFFIVLMALLVSAQLWGQMFTLAPDVSRASASVNRILDILSIGPTKKLSDPLQPRAKSADMDIEATGEVKEKHSDATTGASVRIQNVKFAYPARPDVEILHGMDLSISPGQFCALVGPSGAGKSTIISLLERMYTPTSGNILIDGVDIAKREGVSFRDKIALVPQESVLFEGTVRFNVALGARPDVEPTDDEIVAACKIANIHNTIISLPDGYATNIGPNGSQLSGGQKQRLAIARALIRKPQLLLLDESTSALDAESEALLQDGLEKAARGITVIAIAHRLYTIRKADVIFLIEDGVCVDSGRHEELVGRSESYRLNALHQAVDGN</sequence>
<dbReference type="CDD" id="cd18578">
    <property type="entry name" value="ABC_6TM_Pgp_ABCB1_D2_like"/>
    <property type="match status" value="1"/>
</dbReference>
<dbReference type="InterPro" id="IPR017871">
    <property type="entry name" value="ABC_transporter-like_CS"/>
</dbReference>
<feature type="region of interest" description="Disordered" evidence="9">
    <location>
        <begin position="1"/>
        <end position="29"/>
    </location>
</feature>
<keyword evidence="14" id="KW-1185">Reference proteome</keyword>
<evidence type="ECO:0000256" key="6">
    <source>
        <dbReference type="ARBA" id="ARBA00022840"/>
    </source>
</evidence>
<feature type="transmembrane region" description="Helical" evidence="10">
    <location>
        <begin position="56"/>
        <end position="80"/>
    </location>
</feature>
<feature type="transmembrane region" description="Helical" evidence="10">
    <location>
        <begin position="988"/>
        <end position="1008"/>
    </location>
</feature>
<dbReference type="SUPFAM" id="SSF52540">
    <property type="entry name" value="P-loop containing nucleoside triphosphate hydrolases"/>
    <property type="match status" value="2"/>
</dbReference>
<keyword evidence="5" id="KW-0547">Nucleotide-binding</keyword>
<comment type="caution">
    <text evidence="13">The sequence shown here is derived from an EMBL/GenBank/DDBJ whole genome shotgun (WGS) entry which is preliminary data.</text>
</comment>
<dbReference type="GO" id="GO:0016887">
    <property type="term" value="F:ATP hydrolysis activity"/>
    <property type="evidence" value="ECO:0007669"/>
    <property type="project" value="InterPro"/>
</dbReference>
<evidence type="ECO:0000256" key="4">
    <source>
        <dbReference type="ARBA" id="ARBA00022692"/>
    </source>
</evidence>
<keyword evidence="7 10" id="KW-1133">Transmembrane helix</keyword>
<reference evidence="13 14" key="1">
    <citation type="journal article" date="2018" name="IMA Fungus">
        <title>IMA Genome-F 9: Draft genome sequence of Annulohypoxylon stygium, Aspergillus mulundensis, Berkeleyomyces basicola (syn. Thielaviopsis basicola), Ceratocystis smalleyi, two Cercospora beticola strains, Coleophoma cylindrospora, Fusarium fracticaudum, Phialophora cf. hyalina, and Morchella septimelata.</title>
        <authorList>
            <person name="Wingfield B.D."/>
            <person name="Bills G.F."/>
            <person name="Dong Y."/>
            <person name="Huang W."/>
            <person name="Nel W.J."/>
            <person name="Swalarsk-Parry B.S."/>
            <person name="Vaghefi N."/>
            <person name="Wilken P.M."/>
            <person name="An Z."/>
            <person name="de Beer Z.W."/>
            <person name="De Vos L."/>
            <person name="Chen L."/>
            <person name="Duong T.A."/>
            <person name="Gao Y."/>
            <person name="Hammerbacher A."/>
            <person name="Kikkert J.R."/>
            <person name="Li Y."/>
            <person name="Li H."/>
            <person name="Li K."/>
            <person name="Li Q."/>
            <person name="Liu X."/>
            <person name="Ma X."/>
            <person name="Naidoo K."/>
            <person name="Pethybridge S.J."/>
            <person name="Sun J."/>
            <person name="Steenkamp E.T."/>
            <person name="van der Nest M.A."/>
            <person name="van Wyk S."/>
            <person name="Wingfield M.J."/>
            <person name="Xiong C."/>
            <person name="Yue Q."/>
            <person name="Zhang X."/>
        </authorList>
    </citation>
    <scope>NUCLEOTIDE SEQUENCE [LARGE SCALE GENOMIC DNA]</scope>
    <source>
        <strain evidence="13 14">BP6252</strain>
    </source>
</reference>
<feature type="domain" description="ABC transmembrane type-1" evidence="12">
    <location>
        <begin position="60"/>
        <end position="340"/>
    </location>
</feature>
<dbReference type="InterPro" id="IPR003593">
    <property type="entry name" value="AAA+_ATPase"/>
</dbReference>
<dbReference type="PROSITE" id="PS50893">
    <property type="entry name" value="ABC_TRANSPORTER_2"/>
    <property type="match status" value="2"/>
</dbReference>
<dbReference type="PANTHER" id="PTHR43394:SF1">
    <property type="entry name" value="ATP-BINDING CASSETTE SUB-FAMILY B MEMBER 10, MITOCHONDRIAL"/>
    <property type="match status" value="1"/>
</dbReference>
<feature type="transmembrane region" description="Helical" evidence="10">
    <location>
        <begin position="759"/>
        <end position="781"/>
    </location>
</feature>
<dbReference type="PROSITE" id="PS00211">
    <property type="entry name" value="ABC_TRANSPORTER_1"/>
    <property type="match status" value="2"/>
</dbReference>
<dbReference type="GO" id="GO:0015421">
    <property type="term" value="F:ABC-type oligopeptide transporter activity"/>
    <property type="evidence" value="ECO:0007669"/>
    <property type="project" value="TreeGrafter"/>
</dbReference>
<gene>
    <name evidence="13" type="ORF">BP6252_11437</name>
</gene>
<dbReference type="Pfam" id="PF00664">
    <property type="entry name" value="ABC_membrane"/>
    <property type="match status" value="2"/>
</dbReference>
<dbReference type="GO" id="GO:0005524">
    <property type="term" value="F:ATP binding"/>
    <property type="evidence" value="ECO:0007669"/>
    <property type="project" value="UniProtKB-KW"/>
</dbReference>
<feature type="compositionally biased region" description="Basic and acidic residues" evidence="9">
    <location>
        <begin position="716"/>
        <end position="725"/>
    </location>
</feature>
<dbReference type="SMART" id="SM00382">
    <property type="entry name" value="AAA"/>
    <property type="match status" value="2"/>
</dbReference>
<evidence type="ECO:0000256" key="9">
    <source>
        <dbReference type="SAM" id="MobiDB-lite"/>
    </source>
</evidence>
<dbReference type="FunFam" id="1.20.1560.10:FF:000057">
    <property type="entry name" value="ABC multidrug transporter SitT"/>
    <property type="match status" value="2"/>
</dbReference>
<evidence type="ECO:0008006" key="15">
    <source>
        <dbReference type="Google" id="ProtNLM"/>
    </source>
</evidence>
<feature type="transmembrane region" description="Helical" evidence="10">
    <location>
        <begin position="905"/>
        <end position="924"/>
    </location>
</feature>
<evidence type="ECO:0000259" key="12">
    <source>
        <dbReference type="PROSITE" id="PS50929"/>
    </source>
</evidence>
<evidence type="ECO:0000256" key="7">
    <source>
        <dbReference type="ARBA" id="ARBA00022989"/>
    </source>
</evidence>
<organism evidence="13 14">
    <name type="scientific">Coleophoma cylindrospora</name>
    <dbReference type="NCBI Taxonomy" id="1849047"/>
    <lineage>
        <taxon>Eukaryota</taxon>
        <taxon>Fungi</taxon>
        <taxon>Dikarya</taxon>
        <taxon>Ascomycota</taxon>
        <taxon>Pezizomycotina</taxon>
        <taxon>Leotiomycetes</taxon>
        <taxon>Helotiales</taxon>
        <taxon>Dermateaceae</taxon>
        <taxon>Coleophoma</taxon>
    </lineage>
</organism>
<proteinExistence type="inferred from homology"/>
<dbReference type="InterPro" id="IPR039421">
    <property type="entry name" value="Type_1_exporter"/>
</dbReference>
<feature type="domain" description="ABC transporter" evidence="11">
    <location>
        <begin position="1102"/>
        <end position="1341"/>
    </location>
</feature>
<evidence type="ECO:0000256" key="3">
    <source>
        <dbReference type="ARBA" id="ARBA00022448"/>
    </source>
</evidence>
<evidence type="ECO:0000313" key="13">
    <source>
        <dbReference type="EMBL" id="RDW62004.1"/>
    </source>
</evidence>
<keyword evidence="4 10" id="KW-0812">Transmembrane</keyword>
<dbReference type="Proteomes" id="UP000256645">
    <property type="component" value="Unassembled WGS sequence"/>
</dbReference>
<dbReference type="GO" id="GO:0090374">
    <property type="term" value="P:oligopeptide export from mitochondrion"/>
    <property type="evidence" value="ECO:0007669"/>
    <property type="project" value="TreeGrafter"/>
</dbReference>
<dbReference type="CDD" id="cd18577">
    <property type="entry name" value="ABC_6TM_Pgp_ABCB1_D1_like"/>
    <property type="match status" value="1"/>
</dbReference>
<feature type="domain" description="ABC transporter" evidence="11">
    <location>
        <begin position="394"/>
        <end position="671"/>
    </location>
</feature>
<feature type="compositionally biased region" description="Polar residues" evidence="9">
    <location>
        <begin position="1"/>
        <end position="24"/>
    </location>
</feature>
<dbReference type="InterPro" id="IPR011527">
    <property type="entry name" value="ABC1_TM_dom"/>
</dbReference>
<dbReference type="GO" id="GO:0005743">
    <property type="term" value="C:mitochondrial inner membrane"/>
    <property type="evidence" value="ECO:0007669"/>
    <property type="project" value="TreeGrafter"/>
</dbReference>
<keyword evidence="8 10" id="KW-0472">Membrane</keyword>
<keyword evidence="3" id="KW-0813">Transport</keyword>
<dbReference type="OrthoDB" id="6500128at2759"/>
<feature type="transmembrane region" description="Helical" evidence="10">
    <location>
        <begin position="286"/>
        <end position="308"/>
    </location>
</feature>
<feature type="transmembrane region" description="Helical" evidence="10">
    <location>
        <begin position="208"/>
        <end position="229"/>
    </location>
</feature>
<dbReference type="FunFam" id="3.40.50.300:FF:000913">
    <property type="entry name" value="ABC multidrug transporter SitT"/>
    <property type="match status" value="1"/>
</dbReference>
<dbReference type="STRING" id="1849047.A0A3D8QKP2"/>
<dbReference type="InterPro" id="IPR036640">
    <property type="entry name" value="ABC1_TM_sf"/>
</dbReference>
<evidence type="ECO:0000259" key="11">
    <source>
        <dbReference type="PROSITE" id="PS50893"/>
    </source>
</evidence>
<evidence type="ECO:0000256" key="2">
    <source>
        <dbReference type="ARBA" id="ARBA00007577"/>
    </source>
</evidence>
<feature type="region of interest" description="Disordered" evidence="9">
    <location>
        <begin position="685"/>
        <end position="737"/>
    </location>
</feature>
<feature type="transmembrane region" description="Helical" evidence="10">
    <location>
        <begin position="802"/>
        <end position="825"/>
    </location>
</feature>
<dbReference type="PANTHER" id="PTHR43394">
    <property type="entry name" value="ATP-DEPENDENT PERMEASE MDL1, MITOCHONDRIAL"/>
    <property type="match status" value="1"/>
</dbReference>
<evidence type="ECO:0000256" key="8">
    <source>
        <dbReference type="ARBA" id="ARBA00023136"/>
    </source>
</evidence>
<dbReference type="InterPro" id="IPR003439">
    <property type="entry name" value="ABC_transporter-like_ATP-bd"/>
</dbReference>
<feature type="transmembrane region" description="Helical" evidence="10">
    <location>
        <begin position="1020"/>
        <end position="1037"/>
    </location>
</feature>
<accession>A0A3D8QKP2</accession>
<protein>
    <recommendedName>
        <fullName evidence="15">Leptomycin B resistance protein pmd1</fullName>
    </recommendedName>
</protein>
<feature type="transmembrane region" description="Helical" evidence="10">
    <location>
        <begin position="872"/>
        <end position="898"/>
    </location>
</feature>
<name>A0A3D8QKP2_9HELO</name>
<evidence type="ECO:0000313" key="14">
    <source>
        <dbReference type="Proteomes" id="UP000256645"/>
    </source>
</evidence>
<comment type="similarity">
    <text evidence="2">Belongs to the ABC transporter superfamily. ABCB family. Multidrug resistance exporter (TC 3.A.1.201) subfamily.</text>
</comment>
<dbReference type="Gene3D" id="1.20.1560.10">
    <property type="entry name" value="ABC transporter type 1, transmembrane domain"/>
    <property type="match status" value="1"/>
</dbReference>
<feature type="domain" description="ABC transmembrane type-1" evidence="12">
    <location>
        <begin position="760"/>
        <end position="1048"/>
    </location>
</feature>
<evidence type="ECO:0000256" key="5">
    <source>
        <dbReference type="ARBA" id="ARBA00022741"/>
    </source>
</evidence>
<evidence type="ECO:0000256" key="1">
    <source>
        <dbReference type="ARBA" id="ARBA00004141"/>
    </source>
</evidence>
<evidence type="ECO:0000256" key="10">
    <source>
        <dbReference type="SAM" id="Phobius"/>
    </source>
</evidence>
<dbReference type="PROSITE" id="PS50929">
    <property type="entry name" value="ABC_TM1F"/>
    <property type="match status" value="2"/>
</dbReference>
<feature type="compositionally biased region" description="Basic and acidic residues" evidence="9">
    <location>
        <begin position="695"/>
        <end position="705"/>
    </location>
</feature>
<feature type="compositionally biased region" description="Polar residues" evidence="9">
    <location>
        <begin position="706"/>
        <end position="715"/>
    </location>
</feature>
<dbReference type="InterPro" id="IPR027417">
    <property type="entry name" value="P-loop_NTPase"/>
</dbReference>
<dbReference type="SUPFAM" id="SSF90123">
    <property type="entry name" value="ABC transporter transmembrane region"/>
    <property type="match status" value="2"/>
</dbReference>
<keyword evidence="6" id="KW-0067">ATP-binding</keyword>
<dbReference type="Pfam" id="PF00005">
    <property type="entry name" value="ABC_tran"/>
    <property type="match status" value="2"/>
</dbReference>
<feature type="transmembrane region" description="Helical" evidence="10">
    <location>
        <begin position="111"/>
        <end position="131"/>
    </location>
</feature>
<comment type="subcellular location">
    <subcellularLocation>
        <location evidence="1">Membrane</location>
        <topology evidence="1">Multi-pass membrane protein</topology>
    </subcellularLocation>
</comment>
<feature type="transmembrane region" description="Helical" evidence="10">
    <location>
        <begin position="183"/>
        <end position="202"/>
    </location>
</feature>